<accession>A0ABP9BUW9</accession>
<gene>
    <name evidence="1" type="ORF">GCM10023231_31990</name>
</gene>
<name>A0ABP9BUW9_9SPHI</name>
<protein>
    <submittedName>
        <fullName evidence="1">Uncharacterized protein</fullName>
    </submittedName>
</protein>
<evidence type="ECO:0000313" key="1">
    <source>
        <dbReference type="EMBL" id="GAA4800813.1"/>
    </source>
</evidence>
<proteinExistence type="predicted"/>
<reference evidence="2" key="1">
    <citation type="journal article" date="2019" name="Int. J. Syst. Evol. Microbiol.">
        <title>The Global Catalogue of Microorganisms (GCM) 10K type strain sequencing project: providing services to taxonomists for standard genome sequencing and annotation.</title>
        <authorList>
            <consortium name="The Broad Institute Genomics Platform"/>
            <consortium name="The Broad Institute Genome Sequencing Center for Infectious Disease"/>
            <person name="Wu L."/>
            <person name="Ma J."/>
        </authorList>
    </citation>
    <scope>NUCLEOTIDE SEQUENCE [LARGE SCALE GENOMIC DNA]</scope>
    <source>
        <strain evidence="2">JCM 18200</strain>
    </source>
</reference>
<evidence type="ECO:0000313" key="2">
    <source>
        <dbReference type="Proteomes" id="UP001501411"/>
    </source>
</evidence>
<keyword evidence="2" id="KW-1185">Reference proteome</keyword>
<sequence>MYYIEENDRLFTILDQKGEVMAYALKKDFANQLLYALNRAAILKKSTKHIKLSIAIENYPGEEHDTQL</sequence>
<dbReference type="RefSeq" id="WP_345233096.1">
    <property type="nucleotide sequence ID" value="NZ_BAABIQ010000041.1"/>
</dbReference>
<organism evidence="1 2">
    <name type="scientific">Olivibacter ginsenosidimutans</name>
    <dbReference type="NCBI Taxonomy" id="1176537"/>
    <lineage>
        <taxon>Bacteria</taxon>
        <taxon>Pseudomonadati</taxon>
        <taxon>Bacteroidota</taxon>
        <taxon>Sphingobacteriia</taxon>
        <taxon>Sphingobacteriales</taxon>
        <taxon>Sphingobacteriaceae</taxon>
        <taxon>Olivibacter</taxon>
    </lineage>
</organism>
<dbReference type="Proteomes" id="UP001501411">
    <property type="component" value="Unassembled WGS sequence"/>
</dbReference>
<comment type="caution">
    <text evidence="1">The sequence shown here is derived from an EMBL/GenBank/DDBJ whole genome shotgun (WGS) entry which is preliminary data.</text>
</comment>
<dbReference type="EMBL" id="BAABIQ010000041">
    <property type="protein sequence ID" value="GAA4800813.1"/>
    <property type="molecule type" value="Genomic_DNA"/>
</dbReference>